<dbReference type="Proteomes" id="UP001148737">
    <property type="component" value="Unassembled WGS sequence"/>
</dbReference>
<protein>
    <submittedName>
        <fullName evidence="1">Uncharacterized protein</fullName>
    </submittedName>
</protein>
<sequence length="1479" mass="163042">MDYLYLYPSRINVQEFFSYAYDEEKSNPVWIRYLAAVAQQGSIQAAVTLASFAWAILRTIKIRNEGSGKAVPFKPRGILFYEALGHFFRGLTLGLFFVASCHSPRQLYNVVATGYVFLVGVFRVIVRGRTRPMLLHQMVFVSTSILILACAADLSPLILLDSSFRPDMTTSLAIASLSTTILTYGFSPREWQPPREGIDVPEGFKAEPSDEETRSWINENVTFGHIDKLVYKSFTGKIAMADMPKIPWHYHPELLRRGFADARKNSQTTARAIFAFLRPQIIESVILGCLYPFFELCGPLSLYQILEYIRNPEAATVQPYVWLVVMFGGRLLQSILLQKFISVTRKLSMYCKIMLTSEVFHCAMNSRELSGNFLGDKNAEENGAETGEARQGTAAGMLENLISTDMNTIASLRVFLMAVAQVPASVLAVVGLYSVIGWPMFAGLFIVLLSTPIAGYIMSFMMGFEEKLKALQDIRVSLLSEYLRSIKAIKYFGWEDSIVTRIKGIRAKEQQQNWYIAMFWVAFQQITSFMPIGAMLAMFGLFVGVLKLQMTASIAYTTVTLFDGVRQNLDFICGMALELPRILVCLRRFDSFFLALDPLEKYPEGPVRIEGATFCRNRTSNFRLSDIAIDFVENGLNTITGISGSGKTTLLLALLGETVKEAGSVTRPRDAAFASQTSWLQARSIRENILFTLEYDEIRYKAVTKACCLDIDFGELVDGDETDVGENGAALSGGQRARVALARALYTFAPLLILDDIFSALDTKTSVLLWNRVFCSELVQNRTVILVTQLKWVTEEADLAITLDNGSIKSIDQNIGHVRAAQALPVASGANPTEAAAADGVEQLVKAQETESPNIIDQEVDQSGVLGGFPVLQYLMYFGGPIAVILTMLVLLSQTAAEMVTKYWLRVWVDYADTGPSANTGYYLGVYVALSIGTEALNTVCFWTFLRGAWYAAKTLHERAVFALFNVSLAWYTENPVGRVINRMSGDIETIDQRIIGSVFMTARTIIMGVMMLSAITVFLPIFMIPTLTLAALGVLVGVMYNRNAIYLKQLLSASQSPILSGFSEGLNGMAIIRATTSLPSVFSEKLGSLLLSSAEAGISQIDADQWIKFRMNTISGLINVCAAFLAIWESDRLSAGIVGFCLSQATEISSNVLALVFTVSELNLQMQTFHRVREYGKLPPEPESISEVKSMEGAETEIPRTPPANWPSTGAIEFRNVTVRYELDGPDILKNINLRFNAGERVAVVGRTGSGKSTLVLSMLRFTNIVSGKILYDGIDITTLTYKQLRQAISLIPQESQLFQGTLAENLDPTDTIPEAALQKALDVCQSIAAVRASRQQSPATSDDDSASSATEILTLETQVKAKGENFSHGQRQVLSLCRILARQSKLMLLDEATSNMDSETDAGIQKALREAAASGEGRCLITIAHRLKSIADYDRVVVMGSGEVLEVGTPQELMAQKGSYYDLVMHDRDSNSTGGSL</sequence>
<name>A0ACC1R6W9_9HYPO</name>
<reference evidence="1" key="1">
    <citation type="submission" date="2022-07" db="EMBL/GenBank/DDBJ databases">
        <title>Genome Sequence of Lecanicillium saksenae.</title>
        <authorList>
            <person name="Buettner E."/>
        </authorList>
    </citation>
    <scope>NUCLEOTIDE SEQUENCE</scope>
    <source>
        <strain evidence="1">VT-O1</strain>
    </source>
</reference>
<proteinExistence type="predicted"/>
<keyword evidence="2" id="KW-1185">Reference proteome</keyword>
<comment type="caution">
    <text evidence="1">The sequence shown here is derived from an EMBL/GenBank/DDBJ whole genome shotgun (WGS) entry which is preliminary data.</text>
</comment>
<gene>
    <name evidence="1" type="ORF">NLG97_g822</name>
</gene>
<accession>A0ACC1R6W9</accession>
<evidence type="ECO:0000313" key="2">
    <source>
        <dbReference type="Proteomes" id="UP001148737"/>
    </source>
</evidence>
<organism evidence="1 2">
    <name type="scientific">Lecanicillium saksenae</name>
    <dbReference type="NCBI Taxonomy" id="468837"/>
    <lineage>
        <taxon>Eukaryota</taxon>
        <taxon>Fungi</taxon>
        <taxon>Dikarya</taxon>
        <taxon>Ascomycota</taxon>
        <taxon>Pezizomycotina</taxon>
        <taxon>Sordariomycetes</taxon>
        <taxon>Hypocreomycetidae</taxon>
        <taxon>Hypocreales</taxon>
        <taxon>Cordycipitaceae</taxon>
        <taxon>Lecanicillium</taxon>
    </lineage>
</organism>
<dbReference type="EMBL" id="JANAKD010000033">
    <property type="protein sequence ID" value="KAJ3498810.1"/>
    <property type="molecule type" value="Genomic_DNA"/>
</dbReference>
<evidence type="ECO:0000313" key="1">
    <source>
        <dbReference type="EMBL" id="KAJ3498810.1"/>
    </source>
</evidence>